<evidence type="ECO:0000256" key="7">
    <source>
        <dbReference type="ARBA" id="ARBA00022840"/>
    </source>
</evidence>
<evidence type="ECO:0000256" key="9">
    <source>
        <dbReference type="ARBA" id="ARBA00022967"/>
    </source>
</evidence>
<evidence type="ECO:0000256" key="2">
    <source>
        <dbReference type="ARBA" id="ARBA00006000"/>
    </source>
</evidence>
<comment type="subcellular location">
    <subcellularLocation>
        <location evidence="1 13">Membrane</location>
        <topology evidence="1 13">Multi-pass membrane protein</topology>
    </subcellularLocation>
</comment>
<comment type="caution">
    <text evidence="17">The sequence shown here is derived from an EMBL/GenBank/DDBJ whole genome shotgun (WGS) entry which is preliminary data.</text>
</comment>
<dbReference type="Pfam" id="PF12409">
    <property type="entry name" value="P5-ATPase"/>
    <property type="match status" value="1"/>
</dbReference>
<evidence type="ECO:0000259" key="14">
    <source>
        <dbReference type="Pfam" id="PF00122"/>
    </source>
</evidence>
<keyword evidence="5 13" id="KW-0479">Metal-binding</keyword>
<dbReference type="NCBIfam" id="TIGR01494">
    <property type="entry name" value="ATPase_P-type"/>
    <property type="match status" value="1"/>
</dbReference>
<evidence type="ECO:0000256" key="1">
    <source>
        <dbReference type="ARBA" id="ARBA00004141"/>
    </source>
</evidence>
<dbReference type="InterPro" id="IPR018303">
    <property type="entry name" value="ATPase_P-typ_P_site"/>
</dbReference>
<evidence type="ECO:0000256" key="12">
    <source>
        <dbReference type="ARBA" id="ARBA00049360"/>
    </source>
</evidence>
<dbReference type="InterPro" id="IPR008250">
    <property type="entry name" value="ATPase_P-typ_transduc_dom_A_sf"/>
</dbReference>
<proteinExistence type="inferred from homology"/>
<dbReference type="FunFam" id="1.20.1110.10:FF:000023">
    <property type="entry name" value="Cation-transporting ATPase"/>
    <property type="match status" value="1"/>
</dbReference>
<dbReference type="EMBL" id="BLKM01009497">
    <property type="protein sequence ID" value="GFG36797.1"/>
    <property type="molecule type" value="Genomic_DNA"/>
</dbReference>
<dbReference type="InterPro" id="IPR047819">
    <property type="entry name" value="P5A-ATPase_N"/>
</dbReference>
<dbReference type="SUPFAM" id="SSF81653">
    <property type="entry name" value="Calcium ATPase, transduction domain A"/>
    <property type="match status" value="1"/>
</dbReference>
<keyword evidence="18" id="KW-1185">Reference proteome</keyword>
<reference evidence="18" key="1">
    <citation type="submission" date="2020-01" db="EMBL/GenBank/DDBJ databases">
        <title>Draft genome sequence of the Termite Coptotermes fromosanus.</title>
        <authorList>
            <person name="Itakura S."/>
            <person name="Yosikawa Y."/>
            <person name="Umezawa K."/>
        </authorList>
    </citation>
    <scope>NUCLEOTIDE SEQUENCE [LARGE SCALE GENOMIC DNA]</scope>
</reference>
<protein>
    <recommendedName>
        <fullName evidence="13">Cation-transporting ATPase</fullName>
        <ecNumber evidence="13">7.2.2.-</ecNumber>
    </recommendedName>
</protein>
<dbReference type="InterPro" id="IPR006544">
    <property type="entry name" value="P-type_TPase_V"/>
</dbReference>
<dbReference type="GO" id="GO:0046872">
    <property type="term" value="F:metal ion binding"/>
    <property type="evidence" value="ECO:0007669"/>
    <property type="project" value="UniProtKB-UniRule"/>
</dbReference>
<dbReference type="GO" id="GO:0019829">
    <property type="term" value="F:ATPase-coupled monoatomic cation transmembrane transporter activity"/>
    <property type="evidence" value="ECO:0007669"/>
    <property type="project" value="UniProtKB-UniRule"/>
</dbReference>
<evidence type="ECO:0000256" key="6">
    <source>
        <dbReference type="ARBA" id="ARBA00022741"/>
    </source>
</evidence>
<evidence type="ECO:0000256" key="10">
    <source>
        <dbReference type="ARBA" id="ARBA00022989"/>
    </source>
</evidence>
<dbReference type="Pfam" id="PF00690">
    <property type="entry name" value="Cation_ATPase_N"/>
    <property type="match status" value="1"/>
</dbReference>
<dbReference type="InterPro" id="IPR004014">
    <property type="entry name" value="ATPase_P-typ_cation-transptr_N"/>
</dbReference>
<dbReference type="InterPro" id="IPR059000">
    <property type="entry name" value="ATPase_P-type_domA"/>
</dbReference>
<dbReference type="AlphaFoldDB" id="A0A6L2Q4L9"/>
<keyword evidence="10 13" id="KW-1133">Transmembrane helix</keyword>
<dbReference type="InParanoid" id="A0A6L2Q4L9"/>
<keyword evidence="6 13" id="KW-0547">Nucleotide-binding</keyword>
<evidence type="ECO:0000256" key="11">
    <source>
        <dbReference type="ARBA" id="ARBA00023136"/>
    </source>
</evidence>
<organism evidence="17 18">
    <name type="scientific">Coptotermes formosanus</name>
    <name type="common">Formosan subterranean termite</name>
    <dbReference type="NCBI Taxonomy" id="36987"/>
    <lineage>
        <taxon>Eukaryota</taxon>
        <taxon>Metazoa</taxon>
        <taxon>Ecdysozoa</taxon>
        <taxon>Arthropoda</taxon>
        <taxon>Hexapoda</taxon>
        <taxon>Insecta</taxon>
        <taxon>Pterygota</taxon>
        <taxon>Neoptera</taxon>
        <taxon>Polyneoptera</taxon>
        <taxon>Dictyoptera</taxon>
        <taxon>Blattodea</taxon>
        <taxon>Blattoidea</taxon>
        <taxon>Termitoidae</taxon>
        <taxon>Rhinotermitidae</taxon>
        <taxon>Coptotermes</taxon>
    </lineage>
</organism>
<name>A0A6L2Q4L9_COPFO</name>
<dbReference type="PROSITE" id="PS00154">
    <property type="entry name" value="ATPASE_E1_E2"/>
    <property type="match status" value="1"/>
</dbReference>
<dbReference type="PRINTS" id="PR00119">
    <property type="entry name" value="CATATPASE"/>
</dbReference>
<evidence type="ECO:0000259" key="16">
    <source>
        <dbReference type="Pfam" id="PF12409"/>
    </source>
</evidence>
<dbReference type="GO" id="GO:0016020">
    <property type="term" value="C:membrane"/>
    <property type="evidence" value="ECO:0007669"/>
    <property type="project" value="UniProtKB-SubCell"/>
</dbReference>
<keyword evidence="4 13" id="KW-0812">Transmembrane</keyword>
<keyword evidence="11 13" id="KW-0472">Membrane</keyword>
<keyword evidence="8 13" id="KW-0460">Magnesium</keyword>
<feature type="transmembrane region" description="Helical" evidence="13">
    <location>
        <begin position="425"/>
        <end position="445"/>
    </location>
</feature>
<dbReference type="InterPro" id="IPR023298">
    <property type="entry name" value="ATPase_P-typ_TM_dom_sf"/>
</dbReference>
<evidence type="ECO:0000256" key="3">
    <source>
        <dbReference type="ARBA" id="ARBA00022553"/>
    </source>
</evidence>
<evidence type="ECO:0000256" key="8">
    <source>
        <dbReference type="ARBA" id="ARBA00022842"/>
    </source>
</evidence>
<evidence type="ECO:0000256" key="4">
    <source>
        <dbReference type="ARBA" id="ARBA00022692"/>
    </source>
</evidence>
<evidence type="ECO:0000259" key="15">
    <source>
        <dbReference type="Pfam" id="PF00690"/>
    </source>
</evidence>
<comment type="caution">
    <text evidence="13">Lacks conserved residue(s) required for the propagation of feature annotation.</text>
</comment>
<feature type="domain" description="P-type ATPase A" evidence="14">
    <location>
        <begin position="292"/>
        <end position="411"/>
    </location>
</feature>
<gene>
    <name evidence="17" type="ORF">Cfor_08636</name>
</gene>
<dbReference type="OrthoDB" id="48943at2759"/>
<keyword evidence="3" id="KW-0597">Phosphoprotein</keyword>
<dbReference type="Gene3D" id="2.70.150.10">
    <property type="entry name" value="Calcium-transporting ATPase, cytoplasmic transduction domain A"/>
    <property type="match status" value="1"/>
</dbReference>
<dbReference type="SUPFAM" id="SSF81665">
    <property type="entry name" value="Calcium ATPase, transmembrane domain M"/>
    <property type="match status" value="1"/>
</dbReference>
<sequence length="648" mass="72545">MRIFLSGRPHRYENISVADGKKQNGLATDATRVSYINYDEEDQMEVYGYTWSSFRSTLTWLGVILTLGTLRLVFHWYPQWLLYATHTPCSLSTATKLLVVDNYLGRFKTYFVKEVKTISTDGASPASVASEADETSTKNMRDVLFQGVRVQLNNGSSKHIKNVRAVWIKKLCYIWDEDRSEFVKLAGLDKGLTKAELHGYTGLNEYQQHLRRIVYGLNDIPVEVQSLLKLLLLEVINPFYIFQLFTLCVWAAEGYYYYLVAVVLMTSFGVISTIIQTRKNQQNLRDTVQSSDVVTVWRGADKYEELATTKLVPGDVIIIPPHGCDMHCDAVLLSGTCIVNESMLTGESVPVNKTSLPRLTGVVYDPKEDINHTLFCGTKVIQTRFYGNEKVRAVVLRTGFLTAKGSLVRSIMYPPPADFKFDQDSYKFIGILAAIAAIGFIYTLVLKIERSIAAGDVAIKALDLITIVIPPALPAALTVGKLYAQNRLQACKIYCINSRVINVAGSINCVCFDKTGTLTEDGLDMWGVLPVEERRFKVAVKDTTQLKREPLQLGMASCHSLTLINGALSGDPLDVKMFEASGWRLEEPQVADQKKFDLIVPTIVKSPSGRGSDEERQHLLRHCRYAGLFAFRVTVIVLSVMHRLPATE</sequence>
<evidence type="ECO:0000313" key="18">
    <source>
        <dbReference type="Proteomes" id="UP000502823"/>
    </source>
</evidence>
<keyword evidence="7 13" id="KW-0067">ATP-binding</keyword>
<dbReference type="GO" id="GO:0006874">
    <property type="term" value="P:intracellular calcium ion homeostasis"/>
    <property type="evidence" value="ECO:0007669"/>
    <property type="project" value="TreeGrafter"/>
</dbReference>
<dbReference type="EC" id="7.2.2.-" evidence="13"/>
<keyword evidence="9 13" id="KW-1278">Translocase</keyword>
<dbReference type="GO" id="GO:0005524">
    <property type="term" value="F:ATP binding"/>
    <property type="evidence" value="ECO:0007669"/>
    <property type="project" value="UniProtKB-UniRule"/>
</dbReference>
<dbReference type="Gene3D" id="1.20.1110.10">
    <property type="entry name" value="Calcium-transporting ATPase, transmembrane domain"/>
    <property type="match status" value="1"/>
</dbReference>
<dbReference type="GO" id="GO:0015203">
    <property type="term" value="F:polyamine transmembrane transporter activity"/>
    <property type="evidence" value="ECO:0007669"/>
    <property type="project" value="TreeGrafter"/>
</dbReference>
<dbReference type="PANTHER" id="PTHR45630:SF8">
    <property type="entry name" value="CATION-TRANSPORTING ATPASE"/>
    <property type="match status" value="1"/>
</dbReference>
<dbReference type="PANTHER" id="PTHR45630">
    <property type="entry name" value="CATION-TRANSPORTING ATPASE-RELATED"/>
    <property type="match status" value="1"/>
</dbReference>
<evidence type="ECO:0000313" key="17">
    <source>
        <dbReference type="EMBL" id="GFG36797.1"/>
    </source>
</evidence>
<accession>A0A6L2Q4L9</accession>
<evidence type="ECO:0000256" key="13">
    <source>
        <dbReference type="RuleBase" id="RU362082"/>
    </source>
</evidence>
<evidence type="ECO:0000256" key="5">
    <source>
        <dbReference type="ARBA" id="ARBA00022723"/>
    </source>
</evidence>
<comment type="catalytic activity">
    <reaction evidence="12 13">
        <text>ATP + H2O = ADP + phosphate + H(+)</text>
        <dbReference type="Rhea" id="RHEA:13065"/>
        <dbReference type="ChEBI" id="CHEBI:15377"/>
        <dbReference type="ChEBI" id="CHEBI:15378"/>
        <dbReference type="ChEBI" id="CHEBI:30616"/>
        <dbReference type="ChEBI" id="CHEBI:43474"/>
        <dbReference type="ChEBI" id="CHEBI:456216"/>
    </reaction>
</comment>
<dbReference type="InterPro" id="IPR001757">
    <property type="entry name" value="P_typ_ATPase"/>
</dbReference>
<dbReference type="GO" id="GO:0016887">
    <property type="term" value="F:ATP hydrolysis activity"/>
    <property type="evidence" value="ECO:0007669"/>
    <property type="project" value="InterPro"/>
</dbReference>
<dbReference type="Pfam" id="PF00122">
    <property type="entry name" value="E1-E2_ATPase"/>
    <property type="match status" value="1"/>
</dbReference>
<feature type="transmembrane region" description="Helical" evidence="13">
    <location>
        <begin position="258"/>
        <end position="275"/>
    </location>
</feature>
<feature type="domain" description="Cation-transporting P-type ATPase N-terminal" evidence="15">
    <location>
        <begin position="196"/>
        <end position="250"/>
    </location>
</feature>
<comment type="similarity">
    <text evidence="2 13">Belongs to the cation transport ATPase (P-type) (TC 3.A.3) family. Type V subfamily.</text>
</comment>
<feature type="domain" description="P5B-type ATPase N-terminal" evidence="16">
    <location>
        <begin position="40"/>
        <end position="176"/>
    </location>
</feature>
<dbReference type="GO" id="GO:0140358">
    <property type="term" value="F:P-type transmembrane transporter activity"/>
    <property type="evidence" value="ECO:0007669"/>
    <property type="project" value="InterPro"/>
</dbReference>
<dbReference type="Proteomes" id="UP000502823">
    <property type="component" value="Unassembled WGS sequence"/>
</dbReference>